<feature type="region of interest" description="Disordered" evidence="15">
    <location>
        <begin position="300"/>
        <end position="337"/>
    </location>
</feature>
<dbReference type="SUPFAM" id="SSF53474">
    <property type="entry name" value="alpha/beta-Hydrolases"/>
    <property type="match status" value="1"/>
</dbReference>
<evidence type="ECO:0000256" key="15">
    <source>
        <dbReference type="SAM" id="MobiDB-lite"/>
    </source>
</evidence>
<dbReference type="GeneID" id="24920195"/>
<evidence type="ECO:0000256" key="7">
    <source>
        <dbReference type="ARBA" id="ARBA00022801"/>
    </source>
</evidence>
<evidence type="ECO:0000256" key="6">
    <source>
        <dbReference type="ARBA" id="ARBA00022723"/>
    </source>
</evidence>
<dbReference type="GO" id="GO:0016298">
    <property type="term" value="F:lipase activity"/>
    <property type="evidence" value="ECO:0007669"/>
    <property type="project" value="TreeGrafter"/>
</dbReference>
<keyword evidence="18" id="KW-1185">Reference proteome</keyword>
<dbReference type="PANTHER" id="PTHR45792">
    <property type="entry name" value="DIACYLGLYCEROL LIPASE HOMOLOG-RELATED"/>
    <property type="match status" value="1"/>
</dbReference>
<dbReference type="InterPro" id="IPR029058">
    <property type="entry name" value="AB_hydrolase_fold"/>
</dbReference>
<accession>D8M511</accession>
<name>D8M511_BLAHO</name>
<evidence type="ECO:0000256" key="14">
    <source>
        <dbReference type="ARBA" id="ARBA00026104"/>
    </source>
</evidence>
<keyword evidence="10" id="KW-1133">Transmembrane helix</keyword>
<keyword evidence="8" id="KW-0106">Calcium</keyword>
<evidence type="ECO:0000256" key="9">
    <source>
        <dbReference type="ARBA" id="ARBA00022963"/>
    </source>
</evidence>
<sequence length="337" mass="37278">MSSCYSMAFSIFKPYMSRFDDISAFALLGGIYAAGRSQEPIPIDSCDTTRDSLSVNSSFFHDAALYSELATGMYGSTMVYGLMREIQDFEDIKRLLRGSEDREGYKRAFLSHCHLDAEDLLFVDWGSEDENAKDAISTSTQVAIAPPPFFLVCHKATKSIVLCVRGTWNLKDYLTDMNCSTTRWEAGCAHEGIALIANSIFANEALNQAISSALQTHPDFRLVAVGHSLGAGIAALLTILWRTRQLHTDAICFAIAPPPVLSPEVTEKGVGFVYSFVNEDDIVPRLSKKAMEEAIQLVGDSDSVRRRSRRTAIDIADGSKRRKPRGYSRRPPKPSQL</sequence>
<evidence type="ECO:0000313" key="17">
    <source>
        <dbReference type="EMBL" id="CBK23150.2"/>
    </source>
</evidence>
<keyword evidence="9" id="KW-0442">Lipid degradation</keyword>
<dbReference type="GO" id="GO:0005886">
    <property type="term" value="C:plasma membrane"/>
    <property type="evidence" value="ECO:0007669"/>
    <property type="project" value="UniProtKB-SubCell"/>
</dbReference>
<keyword evidence="7" id="KW-0378">Hydrolase</keyword>
<comment type="catalytic activity">
    <reaction evidence="13">
        <text>a 1,2-diacyl-sn-glycerol + H2O = a 2-acylglycerol + a fatty acid + H(+)</text>
        <dbReference type="Rhea" id="RHEA:33275"/>
        <dbReference type="ChEBI" id="CHEBI:15377"/>
        <dbReference type="ChEBI" id="CHEBI:15378"/>
        <dbReference type="ChEBI" id="CHEBI:17389"/>
        <dbReference type="ChEBI" id="CHEBI:17815"/>
        <dbReference type="ChEBI" id="CHEBI:28868"/>
        <dbReference type="EC" id="3.1.1.116"/>
    </reaction>
    <physiologicalReaction direction="left-to-right" evidence="13">
        <dbReference type="Rhea" id="RHEA:33276"/>
    </physiologicalReaction>
</comment>
<dbReference type="RefSeq" id="XP_012897198.1">
    <property type="nucleotide sequence ID" value="XM_013041744.1"/>
</dbReference>
<evidence type="ECO:0000256" key="3">
    <source>
        <dbReference type="ARBA" id="ARBA00022475"/>
    </source>
</evidence>
<evidence type="ECO:0000256" key="4">
    <source>
        <dbReference type="ARBA" id="ARBA00022553"/>
    </source>
</evidence>
<dbReference type="GO" id="GO:0046872">
    <property type="term" value="F:metal ion binding"/>
    <property type="evidence" value="ECO:0007669"/>
    <property type="project" value="UniProtKB-KW"/>
</dbReference>
<dbReference type="Pfam" id="PF01764">
    <property type="entry name" value="Lipase_3"/>
    <property type="match status" value="1"/>
</dbReference>
<feature type="compositionally biased region" description="Basic residues" evidence="15">
    <location>
        <begin position="320"/>
        <end position="337"/>
    </location>
</feature>
<dbReference type="OrthoDB" id="45753at2759"/>
<gene>
    <name evidence="17" type="ORF">GSBLH_T00003072001</name>
</gene>
<evidence type="ECO:0000256" key="1">
    <source>
        <dbReference type="ARBA" id="ARBA00001913"/>
    </source>
</evidence>
<keyword evidence="11" id="KW-0443">Lipid metabolism</keyword>
<dbReference type="PANTHER" id="PTHR45792:SF8">
    <property type="entry name" value="DIACYLGLYCEROL LIPASE-ALPHA"/>
    <property type="match status" value="1"/>
</dbReference>
<organism evidence="17">
    <name type="scientific">Blastocystis hominis</name>
    <dbReference type="NCBI Taxonomy" id="12968"/>
    <lineage>
        <taxon>Eukaryota</taxon>
        <taxon>Sar</taxon>
        <taxon>Stramenopiles</taxon>
        <taxon>Bigyra</taxon>
        <taxon>Opalozoa</taxon>
        <taxon>Opalinata</taxon>
        <taxon>Blastocystidae</taxon>
        <taxon>Blastocystis</taxon>
    </lineage>
</organism>
<evidence type="ECO:0000256" key="13">
    <source>
        <dbReference type="ARBA" id="ARBA00024531"/>
    </source>
</evidence>
<comment type="subcellular location">
    <subcellularLocation>
        <location evidence="2">Cell membrane</location>
        <topology evidence="2">Multi-pass membrane protein</topology>
    </subcellularLocation>
</comment>
<dbReference type="EC" id="3.1.1.116" evidence="14"/>
<evidence type="ECO:0000256" key="11">
    <source>
        <dbReference type="ARBA" id="ARBA00023098"/>
    </source>
</evidence>
<dbReference type="CDD" id="cd00519">
    <property type="entry name" value="Lipase_3"/>
    <property type="match status" value="1"/>
</dbReference>
<evidence type="ECO:0000259" key="16">
    <source>
        <dbReference type="Pfam" id="PF01764"/>
    </source>
</evidence>
<dbReference type="EMBL" id="FN668655">
    <property type="protein sequence ID" value="CBK23150.2"/>
    <property type="molecule type" value="Genomic_DNA"/>
</dbReference>
<keyword evidence="12" id="KW-0472">Membrane</keyword>
<dbReference type="GO" id="GO:0046340">
    <property type="term" value="P:diacylglycerol catabolic process"/>
    <property type="evidence" value="ECO:0007669"/>
    <property type="project" value="TreeGrafter"/>
</dbReference>
<keyword evidence="5" id="KW-0812">Transmembrane</keyword>
<dbReference type="AlphaFoldDB" id="D8M511"/>
<dbReference type="InterPro" id="IPR052214">
    <property type="entry name" value="DAG_Lipase-Related"/>
</dbReference>
<keyword evidence="6" id="KW-0479">Metal-binding</keyword>
<evidence type="ECO:0000313" key="18">
    <source>
        <dbReference type="Proteomes" id="UP000008312"/>
    </source>
</evidence>
<comment type="cofactor">
    <cofactor evidence="1">
        <name>Ca(2+)</name>
        <dbReference type="ChEBI" id="CHEBI:29108"/>
    </cofactor>
</comment>
<keyword evidence="3" id="KW-1003">Cell membrane</keyword>
<dbReference type="InterPro" id="IPR002921">
    <property type="entry name" value="Fungal_lipase-type"/>
</dbReference>
<evidence type="ECO:0000256" key="10">
    <source>
        <dbReference type="ARBA" id="ARBA00022989"/>
    </source>
</evidence>
<dbReference type="Proteomes" id="UP000008312">
    <property type="component" value="Unassembled WGS sequence"/>
</dbReference>
<feature type="domain" description="Fungal lipase-type" evidence="16">
    <location>
        <begin position="161"/>
        <end position="288"/>
    </location>
</feature>
<dbReference type="Gene3D" id="3.40.50.1820">
    <property type="entry name" value="alpha/beta hydrolase"/>
    <property type="match status" value="1"/>
</dbReference>
<dbReference type="InParanoid" id="D8M511"/>
<evidence type="ECO:0000256" key="5">
    <source>
        <dbReference type="ARBA" id="ARBA00022692"/>
    </source>
</evidence>
<proteinExistence type="predicted"/>
<keyword evidence="4" id="KW-0597">Phosphoprotein</keyword>
<evidence type="ECO:0000256" key="2">
    <source>
        <dbReference type="ARBA" id="ARBA00004651"/>
    </source>
</evidence>
<dbReference type="GO" id="GO:0019369">
    <property type="term" value="P:arachidonate metabolic process"/>
    <property type="evidence" value="ECO:0007669"/>
    <property type="project" value="TreeGrafter"/>
</dbReference>
<evidence type="ECO:0000256" key="8">
    <source>
        <dbReference type="ARBA" id="ARBA00022837"/>
    </source>
</evidence>
<protein>
    <recommendedName>
        <fullName evidence="14">sn-1-specific diacylglycerol lipase</fullName>
        <ecNumber evidence="14">3.1.1.116</ecNumber>
    </recommendedName>
</protein>
<reference evidence="17" key="1">
    <citation type="submission" date="2010-02" db="EMBL/GenBank/DDBJ databases">
        <title>Sequencing and annotation of the Blastocystis hominis genome.</title>
        <authorList>
            <person name="Wincker P."/>
        </authorList>
    </citation>
    <scope>NUCLEOTIDE SEQUENCE</scope>
    <source>
        <strain evidence="17">Singapore isolate B</strain>
    </source>
</reference>
<evidence type="ECO:0000256" key="12">
    <source>
        <dbReference type="ARBA" id="ARBA00023136"/>
    </source>
</evidence>